<dbReference type="AlphaFoldDB" id="A0A1M5K600"/>
<proteinExistence type="predicted"/>
<dbReference type="Gene3D" id="3.50.50.60">
    <property type="entry name" value="FAD/NAD(P)-binding domain"/>
    <property type="match status" value="1"/>
</dbReference>
<organism evidence="2 3">
    <name type="scientific">Fodinibius roseus</name>
    <dbReference type="NCBI Taxonomy" id="1194090"/>
    <lineage>
        <taxon>Bacteria</taxon>
        <taxon>Pseudomonadati</taxon>
        <taxon>Balneolota</taxon>
        <taxon>Balneolia</taxon>
        <taxon>Balneolales</taxon>
        <taxon>Balneolaceae</taxon>
        <taxon>Fodinibius</taxon>
    </lineage>
</organism>
<dbReference type="STRING" id="1194090.SAMN05443144_1303"/>
<dbReference type="PANTHER" id="PTHR43014">
    <property type="entry name" value="MERCURIC REDUCTASE"/>
    <property type="match status" value="1"/>
</dbReference>
<dbReference type="Pfam" id="PF07992">
    <property type="entry name" value="Pyr_redox_2"/>
    <property type="match status" value="1"/>
</dbReference>
<sequence>MLTLIGQQLMQFKETFTQPVPDHREKGMKKQSITPFHGRAKFINEQTIEVNDEILNANHILIAAGAKPVPLPIDGFDHLTTSTEFLELDDLPDKLIFVGGGYISFEFAFIAALAGAQVEILHRGKRPLEGFDVDLVNVLLEKTEELNIKVQLNTEVESIPNERNSYTVKTSQKGNTKRFTGNLVVHGAGRVPDIDDMQLKEDNVERTKEGITVNEYLQSNSNPNVYAAGDAVDSSGLPLTPVAGYESHIVASNLLDGNHRKAQYPAQPTVVFTVPPLAMVGLTEQ</sequence>
<dbReference type="SUPFAM" id="SSF51905">
    <property type="entry name" value="FAD/NAD(P)-binding domain"/>
    <property type="match status" value="1"/>
</dbReference>
<evidence type="ECO:0000313" key="3">
    <source>
        <dbReference type="Proteomes" id="UP000184041"/>
    </source>
</evidence>
<dbReference type="EMBL" id="FQUS01000030">
    <property type="protein sequence ID" value="SHG48215.1"/>
    <property type="molecule type" value="Genomic_DNA"/>
</dbReference>
<dbReference type="InterPro" id="IPR023753">
    <property type="entry name" value="FAD/NAD-binding_dom"/>
</dbReference>
<evidence type="ECO:0000313" key="2">
    <source>
        <dbReference type="EMBL" id="SHG48215.1"/>
    </source>
</evidence>
<name>A0A1M5K600_9BACT</name>
<evidence type="ECO:0000259" key="1">
    <source>
        <dbReference type="Pfam" id="PF07992"/>
    </source>
</evidence>
<dbReference type="Proteomes" id="UP000184041">
    <property type="component" value="Unassembled WGS sequence"/>
</dbReference>
<accession>A0A1M5K600</accession>
<dbReference type="GO" id="GO:0016491">
    <property type="term" value="F:oxidoreductase activity"/>
    <property type="evidence" value="ECO:0007669"/>
    <property type="project" value="InterPro"/>
</dbReference>
<reference evidence="2 3" key="1">
    <citation type="submission" date="2016-11" db="EMBL/GenBank/DDBJ databases">
        <authorList>
            <person name="Jaros S."/>
            <person name="Januszkiewicz K."/>
            <person name="Wedrychowicz H."/>
        </authorList>
    </citation>
    <scope>NUCLEOTIDE SEQUENCE [LARGE SCALE GENOMIC DNA]</scope>
    <source>
        <strain evidence="2 3">DSM 21986</strain>
    </source>
</reference>
<keyword evidence="3" id="KW-1185">Reference proteome</keyword>
<dbReference type="PRINTS" id="PR00368">
    <property type="entry name" value="FADPNR"/>
</dbReference>
<gene>
    <name evidence="2" type="ORF">SAMN05443144_1303</name>
</gene>
<feature type="domain" description="FAD/NAD(P)-binding" evidence="1">
    <location>
        <begin position="28"/>
        <end position="244"/>
    </location>
</feature>
<protein>
    <submittedName>
        <fullName evidence="2">Pyridine nucleotide-disulphide oxidoreductase</fullName>
    </submittedName>
</protein>
<dbReference type="PRINTS" id="PR00411">
    <property type="entry name" value="PNDRDTASEI"/>
</dbReference>
<dbReference type="PANTHER" id="PTHR43014:SF5">
    <property type="entry name" value="GLUTATHIONE REDUCTASE (NADPH)"/>
    <property type="match status" value="1"/>
</dbReference>
<dbReference type="InterPro" id="IPR036188">
    <property type="entry name" value="FAD/NAD-bd_sf"/>
</dbReference>